<proteinExistence type="predicted"/>
<dbReference type="KEGG" id="schv:BRCON_2102"/>
<dbReference type="AlphaFoldDB" id="A0A2Z4Y7D7"/>
<evidence type="ECO:0000313" key="2">
    <source>
        <dbReference type="EMBL" id="AXA36879.1"/>
    </source>
</evidence>
<gene>
    <name evidence="2" type="ORF">BRCON_2102</name>
</gene>
<accession>A0A2Z4Y7D7</accession>
<dbReference type="PANTHER" id="PTHR46361:SF3">
    <property type="entry name" value="ELECTRON CARRIER_ PROTEIN DISULFIDE OXIDOREDUCTASE"/>
    <property type="match status" value="1"/>
</dbReference>
<name>A0A2Z4Y7D7_SUMC1</name>
<protein>
    <submittedName>
        <fullName evidence="2">Uncharacterized protein DUF547</fullName>
    </submittedName>
</protein>
<dbReference type="Proteomes" id="UP000262583">
    <property type="component" value="Chromosome"/>
</dbReference>
<dbReference type="PANTHER" id="PTHR46361">
    <property type="entry name" value="ELECTRON CARRIER/ PROTEIN DISULFIDE OXIDOREDUCTASE"/>
    <property type="match status" value="1"/>
</dbReference>
<dbReference type="InterPro" id="IPR006869">
    <property type="entry name" value="DUF547"/>
</dbReference>
<dbReference type="Pfam" id="PF04784">
    <property type="entry name" value="DUF547"/>
    <property type="match status" value="1"/>
</dbReference>
<organism evidence="2 3">
    <name type="scientific">Sumerlaea chitinivorans</name>
    <dbReference type="NCBI Taxonomy" id="2250252"/>
    <lineage>
        <taxon>Bacteria</taxon>
        <taxon>Candidatus Sumerlaeota</taxon>
        <taxon>Candidatus Sumerlaeia</taxon>
        <taxon>Candidatus Sumerlaeales</taxon>
        <taxon>Candidatus Sumerlaeaceae</taxon>
        <taxon>Candidatus Sumerlaea</taxon>
    </lineage>
</organism>
<reference evidence="2 3" key="1">
    <citation type="submission" date="2018-05" db="EMBL/GenBank/DDBJ databases">
        <title>A metagenomic window into the 2 km-deep terrestrial subsurface aquifer revealed taxonomically and functionally diverse microbial community comprising novel uncultured bacterial lineages.</title>
        <authorList>
            <person name="Kadnikov V.V."/>
            <person name="Mardanov A.V."/>
            <person name="Beletsky A.V."/>
            <person name="Banks D."/>
            <person name="Pimenov N.V."/>
            <person name="Frank Y.A."/>
            <person name="Karnachuk O.V."/>
            <person name="Ravin N.V."/>
        </authorList>
    </citation>
    <scope>NUCLEOTIDE SEQUENCE [LARGE SCALE GENOMIC DNA]</scope>
    <source>
        <strain evidence="2">BY</strain>
    </source>
</reference>
<evidence type="ECO:0000313" key="3">
    <source>
        <dbReference type="Proteomes" id="UP000262583"/>
    </source>
</evidence>
<evidence type="ECO:0000259" key="1">
    <source>
        <dbReference type="Pfam" id="PF04784"/>
    </source>
</evidence>
<dbReference type="EMBL" id="CP030759">
    <property type="protein sequence ID" value="AXA36879.1"/>
    <property type="molecule type" value="Genomic_DNA"/>
</dbReference>
<sequence length="283" mass="32589">MFVGREGFLWLLLLGAFVGTCYGVPGPLEIPHRPFNEILQSYVVVERHFEGMREVVDSRVRYAALRNSGTWKNYLKGLAHVPLSYLSSSFEADRKAFWINTYNAFVLETVASRYPISGHATSEYPSNSIRAIPDWKSLPHGLAGRDVTLEEIERKLAGFHDPRVWFAICPAARGGPLLAQRFYQPTNLEEQLDSAANRFCYDPRRVKLDQDANELRVVDYLREYLDDFAAVPQTYPAELSSYPLPERALVYFLAQRFGSVERRFIYERHPRLVFTPTDWSLND</sequence>
<feature type="domain" description="DUF547" evidence="1">
    <location>
        <begin position="91"/>
        <end position="199"/>
    </location>
</feature>